<protein>
    <submittedName>
        <fullName evidence="2">Uncharacterized protein</fullName>
    </submittedName>
</protein>
<reference evidence="2" key="1">
    <citation type="submission" date="2013-07" db="EMBL/GenBank/DDBJ databases">
        <authorList>
            <person name="McIlroy S."/>
        </authorList>
    </citation>
    <scope>NUCLEOTIDE SEQUENCE [LARGE SCALE GENOMIC DNA]</scope>
    <source>
        <strain evidence="2">Run_A_D11</strain>
    </source>
</reference>
<keyword evidence="3" id="KW-1185">Reference proteome</keyword>
<dbReference type="STRING" id="1400863.BN873_890130"/>
<accession>W6MBD1</accession>
<dbReference type="AlphaFoldDB" id="W6MBD1"/>
<evidence type="ECO:0000313" key="2">
    <source>
        <dbReference type="EMBL" id="CDI04224.1"/>
    </source>
</evidence>
<evidence type="ECO:0000313" key="3">
    <source>
        <dbReference type="Proteomes" id="UP000035760"/>
    </source>
</evidence>
<evidence type="ECO:0000256" key="1">
    <source>
        <dbReference type="SAM" id="MobiDB-lite"/>
    </source>
</evidence>
<feature type="region of interest" description="Disordered" evidence="1">
    <location>
        <begin position="167"/>
        <end position="209"/>
    </location>
</feature>
<dbReference type="RefSeq" id="WP_071244377.1">
    <property type="nucleotide sequence ID" value="NZ_CBTJ020000101.1"/>
</dbReference>
<dbReference type="Proteomes" id="UP000035760">
    <property type="component" value="Unassembled WGS sequence"/>
</dbReference>
<feature type="compositionally biased region" description="Basic and acidic residues" evidence="1">
    <location>
        <begin position="267"/>
        <end position="278"/>
    </location>
</feature>
<dbReference type="OrthoDB" id="5393649at2"/>
<proteinExistence type="predicted"/>
<organism evidence="2 3">
    <name type="scientific">Candidatus Competibacter denitrificans Run_A_D11</name>
    <dbReference type="NCBI Taxonomy" id="1400863"/>
    <lineage>
        <taxon>Bacteria</taxon>
        <taxon>Pseudomonadati</taxon>
        <taxon>Pseudomonadota</taxon>
        <taxon>Gammaproteobacteria</taxon>
        <taxon>Candidatus Competibacteraceae</taxon>
        <taxon>Candidatus Competibacter</taxon>
    </lineage>
</organism>
<comment type="caution">
    <text evidence="2">The sequence shown here is derived from an EMBL/GenBank/DDBJ whole genome shotgun (WGS) entry which is preliminary data.</text>
</comment>
<sequence>MKRWQMGLAALLAVLGPVTGWSQRPGAADVEVEVVGDRGRALSEYPLRREDRPGVYKAYLEATRGQTYSLKIRNRTDQRIGVVVAVDGRNIISGGRSELAPEERMYVLGPYQQETYEGWRTGRNRINRFYFTDAGNSYSGAWGDYSAMGVIAVAAFREVRSAWDQGGPGFNNQRGMRVPPAADAAAAPQSRSRRAEPGTGYGESEWSPSRRVEFESERQPFARFFLKYAWRDTLCRERVIDCDSVTPRPPRNRFWDEDTDRFAPPPPRRERYETEDWR</sequence>
<dbReference type="EMBL" id="CBTJ020000101">
    <property type="protein sequence ID" value="CDI04224.1"/>
    <property type="molecule type" value="Genomic_DNA"/>
</dbReference>
<reference evidence="2" key="2">
    <citation type="submission" date="2014-03" db="EMBL/GenBank/DDBJ databases">
        <title>Candidatus Competibacter-lineage genomes retrieved from metagenomes reveal functional metabolic diversity.</title>
        <authorList>
            <person name="McIlroy S.J."/>
            <person name="Albertsen M."/>
            <person name="Andresen E.K."/>
            <person name="Saunders A.M."/>
            <person name="Kristiansen R."/>
            <person name="Stokholm-Bjerregaard M."/>
            <person name="Nielsen K.L."/>
            <person name="Nielsen P.H."/>
        </authorList>
    </citation>
    <scope>NUCLEOTIDE SEQUENCE</scope>
    <source>
        <strain evidence="2">Run_A_D11</strain>
    </source>
</reference>
<feature type="compositionally biased region" description="Low complexity" evidence="1">
    <location>
        <begin position="177"/>
        <end position="190"/>
    </location>
</feature>
<gene>
    <name evidence="2" type="ORF">BN873_890130</name>
</gene>
<feature type="region of interest" description="Disordered" evidence="1">
    <location>
        <begin position="243"/>
        <end position="278"/>
    </location>
</feature>
<name>W6MBD1_9GAMM</name>